<comment type="caution">
    <text evidence="1">The sequence shown here is derived from an EMBL/GenBank/DDBJ whole genome shotgun (WGS) entry which is preliminary data.</text>
</comment>
<organism evidence="1 2">
    <name type="scientific">Dyadobacter luteus</name>
    <dbReference type="NCBI Taxonomy" id="2259619"/>
    <lineage>
        <taxon>Bacteria</taxon>
        <taxon>Pseudomonadati</taxon>
        <taxon>Bacteroidota</taxon>
        <taxon>Cytophagia</taxon>
        <taxon>Cytophagales</taxon>
        <taxon>Spirosomataceae</taxon>
        <taxon>Dyadobacter</taxon>
    </lineage>
</organism>
<dbReference type="RefSeq" id="WP_115833321.1">
    <property type="nucleotide sequence ID" value="NZ_QNUL01000026.1"/>
</dbReference>
<reference evidence="1 2" key="1">
    <citation type="submission" date="2018-07" db="EMBL/GenBank/DDBJ databases">
        <title>Dyadobacter roseus sp. nov., isolated from rose rhizosphere soil.</title>
        <authorList>
            <person name="Chen L."/>
        </authorList>
    </citation>
    <scope>NUCLEOTIDE SEQUENCE [LARGE SCALE GENOMIC DNA]</scope>
    <source>
        <strain evidence="1 2">RS19</strain>
    </source>
</reference>
<dbReference type="EMBL" id="QNUL01000026">
    <property type="protein sequence ID" value="REA57633.1"/>
    <property type="molecule type" value="Genomic_DNA"/>
</dbReference>
<dbReference type="OrthoDB" id="980982at2"/>
<accession>A0A3D8Y571</accession>
<evidence type="ECO:0000313" key="2">
    <source>
        <dbReference type="Proteomes" id="UP000256373"/>
    </source>
</evidence>
<dbReference type="PROSITE" id="PS51257">
    <property type="entry name" value="PROKAR_LIPOPROTEIN"/>
    <property type="match status" value="1"/>
</dbReference>
<evidence type="ECO:0000313" key="1">
    <source>
        <dbReference type="EMBL" id="REA57633.1"/>
    </source>
</evidence>
<protein>
    <recommendedName>
        <fullName evidence="3">Lipoprotein</fullName>
    </recommendedName>
</protein>
<dbReference type="Proteomes" id="UP000256373">
    <property type="component" value="Unassembled WGS sequence"/>
</dbReference>
<name>A0A3D8Y571_9BACT</name>
<dbReference type="AlphaFoldDB" id="A0A3D8Y571"/>
<proteinExistence type="predicted"/>
<keyword evidence="2" id="KW-1185">Reference proteome</keyword>
<sequence>MNFKLPAFLLSAAALSGCVDIPDFDNAPKIYYNGVSQYTEVDTLNPGTGAEVIQRREVVVVSVRFEDGDGDLGVDPIDLQGERGEELRRAYTNVPGWGIPANYEVTVLTQRTDGSWEERVFAEDNANFFPVLKPDGKPGPIKGILDMNIDNNYSNSTVMRKRRYKVRIIDRAFNISEQVVIPEGDEVTVPTPRD</sequence>
<gene>
    <name evidence="1" type="ORF">DSL64_23120</name>
</gene>
<evidence type="ECO:0008006" key="3">
    <source>
        <dbReference type="Google" id="ProtNLM"/>
    </source>
</evidence>